<evidence type="ECO:0000313" key="13">
    <source>
        <dbReference type="Proteomes" id="UP000053244"/>
    </source>
</evidence>
<keyword evidence="6" id="KW-0560">Oxidoreductase</keyword>
<dbReference type="GO" id="GO:0020037">
    <property type="term" value="F:heme binding"/>
    <property type="evidence" value="ECO:0007669"/>
    <property type="project" value="InterPro"/>
</dbReference>
<evidence type="ECO:0000259" key="11">
    <source>
        <dbReference type="Pfam" id="PF20628"/>
    </source>
</evidence>
<protein>
    <submittedName>
        <fullName evidence="12">Peroxidase</fullName>
    </submittedName>
</protein>
<dbReference type="EMBL" id="LLZH01000342">
    <property type="protein sequence ID" value="KUL22381.1"/>
    <property type="molecule type" value="Genomic_DNA"/>
</dbReference>
<dbReference type="Pfam" id="PF20628">
    <property type="entry name" value="Dyp_perox_C"/>
    <property type="match status" value="1"/>
</dbReference>
<dbReference type="PROSITE" id="PS51404">
    <property type="entry name" value="DYP_PEROXIDASE"/>
    <property type="match status" value="1"/>
</dbReference>
<keyword evidence="3" id="KW-0349">Heme</keyword>
<dbReference type="InterPro" id="IPR006314">
    <property type="entry name" value="Dyp_peroxidase"/>
</dbReference>
<dbReference type="InterPro" id="IPR048328">
    <property type="entry name" value="Dyp_perox_C"/>
</dbReference>
<feature type="domain" description="Dyp-type peroxidase C-terminal" evidence="11">
    <location>
        <begin position="212"/>
        <end position="383"/>
    </location>
</feature>
<dbReference type="PROSITE" id="PS51318">
    <property type="entry name" value="TAT"/>
    <property type="match status" value="1"/>
</dbReference>
<reference evidence="12 13" key="1">
    <citation type="submission" date="2015-10" db="EMBL/GenBank/DDBJ databases">
        <authorList>
            <person name="Gilbert D.G."/>
        </authorList>
    </citation>
    <scope>NUCLEOTIDE SEQUENCE [LARGE SCALE GENOMIC DNA]</scope>
    <source>
        <strain evidence="12 13">NRRL B-16712</strain>
    </source>
</reference>
<keyword evidence="4" id="KW-0479">Metal-binding</keyword>
<evidence type="ECO:0000256" key="1">
    <source>
        <dbReference type="ARBA" id="ARBA00001970"/>
    </source>
</evidence>
<evidence type="ECO:0000256" key="6">
    <source>
        <dbReference type="ARBA" id="ARBA00023002"/>
    </source>
</evidence>
<evidence type="ECO:0000259" key="10">
    <source>
        <dbReference type="Pfam" id="PF04261"/>
    </source>
</evidence>
<dbReference type="Pfam" id="PF04261">
    <property type="entry name" value="Dyp_perox_N"/>
    <property type="match status" value="1"/>
</dbReference>
<feature type="chain" id="PRO_5007097483" evidence="9">
    <location>
        <begin position="25"/>
        <end position="395"/>
    </location>
</feature>
<dbReference type="NCBIfam" id="TIGR01413">
    <property type="entry name" value="Dyp_perox_fam"/>
    <property type="match status" value="1"/>
</dbReference>
<proteinExistence type="inferred from homology"/>
<dbReference type="PANTHER" id="PTHR30521:SF4">
    <property type="entry name" value="DEFERROCHELATASE"/>
    <property type="match status" value="1"/>
</dbReference>
<name>A0A101J8Y0_9ACTN</name>
<dbReference type="InterPro" id="IPR011008">
    <property type="entry name" value="Dimeric_a/b-barrel"/>
</dbReference>
<evidence type="ECO:0000256" key="9">
    <source>
        <dbReference type="SAM" id="SignalP"/>
    </source>
</evidence>
<comment type="caution">
    <text evidence="12">The sequence shown here is derived from an EMBL/GenBank/DDBJ whole genome shotgun (WGS) entry which is preliminary data.</text>
</comment>
<evidence type="ECO:0000313" key="12">
    <source>
        <dbReference type="EMBL" id="KUL22381.1"/>
    </source>
</evidence>
<evidence type="ECO:0000256" key="5">
    <source>
        <dbReference type="ARBA" id="ARBA00022729"/>
    </source>
</evidence>
<feature type="domain" description="Dyp-type peroxidase N-terminal" evidence="10">
    <location>
        <begin position="62"/>
        <end position="201"/>
    </location>
</feature>
<dbReference type="RefSeq" id="WP_067707716.1">
    <property type="nucleotide sequence ID" value="NZ_LLZH01000342.1"/>
</dbReference>
<gene>
    <name evidence="12" type="ORF">ADL15_48485</name>
</gene>
<evidence type="ECO:0000256" key="2">
    <source>
        <dbReference type="ARBA" id="ARBA00022559"/>
    </source>
</evidence>
<dbReference type="GO" id="GO:0005829">
    <property type="term" value="C:cytosol"/>
    <property type="evidence" value="ECO:0007669"/>
    <property type="project" value="TreeGrafter"/>
</dbReference>
<comment type="cofactor">
    <cofactor evidence="1">
        <name>heme b</name>
        <dbReference type="ChEBI" id="CHEBI:60344"/>
    </cofactor>
</comment>
<feature type="signal peptide" evidence="9">
    <location>
        <begin position="1"/>
        <end position="24"/>
    </location>
</feature>
<dbReference type="PANTHER" id="PTHR30521">
    <property type="entry name" value="DEFERROCHELATASE/PEROXIDASE"/>
    <property type="match status" value="1"/>
</dbReference>
<dbReference type="GO" id="GO:0046872">
    <property type="term" value="F:metal ion binding"/>
    <property type="evidence" value="ECO:0007669"/>
    <property type="project" value="UniProtKB-KW"/>
</dbReference>
<dbReference type="InterPro" id="IPR006311">
    <property type="entry name" value="TAT_signal"/>
</dbReference>
<comment type="similarity">
    <text evidence="8">Belongs to the DyP-type peroxidase family.</text>
</comment>
<dbReference type="InterPro" id="IPR048327">
    <property type="entry name" value="Dyp_perox_N"/>
</dbReference>
<keyword evidence="7" id="KW-0408">Iron</keyword>
<sequence>MSRRGLLAGLGAAAVTAGATPAAAAPAAAGVAPVALATAGAAVAPAETGIGAATVPFHGPRQAGIAEDPPAHAAFVAFTLAAGTDKRALGRMLPLLTDDAARLTQGIPALGDTDATLAALPARLTVTFGFGPGLYRAAGLTSPVAELPAFRIDRLLPRWSGGDLLLQICADDPLTVAHTQRMMIKDARPFGSVRWVQQGFRRSPGVQAPEHTQRNVLGQLDGTANPRGPEIDPAVWNPDGSSTLVVRRVRAEIEKWDMLSVSDKENAVGRRLASGAPLSGQSERDEPNFTALDDTGLPAMPDFSHVTRAHVTDPALKILRRPYNYDGAPDASGRPDAGLIFAAYQRDIARQYVPIQRRLAEKDLLNEWITPIGSAVFAIPPGCAENGWIGEQVLS</sequence>
<dbReference type="Proteomes" id="UP000053244">
    <property type="component" value="Unassembled WGS sequence"/>
</dbReference>
<keyword evidence="2 12" id="KW-0575">Peroxidase</keyword>
<dbReference type="AlphaFoldDB" id="A0A101J8Y0"/>
<dbReference type="SUPFAM" id="SSF54909">
    <property type="entry name" value="Dimeric alpha+beta barrel"/>
    <property type="match status" value="1"/>
</dbReference>
<keyword evidence="5 9" id="KW-0732">Signal</keyword>
<keyword evidence="13" id="KW-1185">Reference proteome</keyword>
<evidence type="ECO:0000256" key="8">
    <source>
        <dbReference type="ARBA" id="ARBA00025737"/>
    </source>
</evidence>
<organism evidence="12 13">
    <name type="scientific">Actinoplanes awajinensis subsp. mycoplanecinus</name>
    <dbReference type="NCBI Taxonomy" id="135947"/>
    <lineage>
        <taxon>Bacteria</taxon>
        <taxon>Bacillati</taxon>
        <taxon>Actinomycetota</taxon>
        <taxon>Actinomycetes</taxon>
        <taxon>Micromonosporales</taxon>
        <taxon>Micromonosporaceae</taxon>
        <taxon>Actinoplanes</taxon>
    </lineage>
</organism>
<evidence type="ECO:0000256" key="7">
    <source>
        <dbReference type="ARBA" id="ARBA00023004"/>
    </source>
</evidence>
<accession>A0A101J8Y0</accession>
<dbReference type="GO" id="GO:0004601">
    <property type="term" value="F:peroxidase activity"/>
    <property type="evidence" value="ECO:0007669"/>
    <property type="project" value="UniProtKB-KW"/>
</dbReference>
<evidence type="ECO:0000256" key="4">
    <source>
        <dbReference type="ARBA" id="ARBA00022723"/>
    </source>
</evidence>
<evidence type="ECO:0000256" key="3">
    <source>
        <dbReference type="ARBA" id="ARBA00022617"/>
    </source>
</evidence>